<dbReference type="InterPro" id="IPR024516">
    <property type="entry name" value="Mce_C"/>
</dbReference>
<name>A0A917BIH7_9ACTN</name>
<feature type="domain" description="Mce/MlaD" evidence="3">
    <location>
        <begin position="36"/>
        <end position="110"/>
    </location>
</feature>
<reference evidence="5" key="1">
    <citation type="journal article" date="2014" name="Int. J. Syst. Evol. Microbiol.">
        <title>Complete genome sequence of Corynebacterium casei LMG S-19264T (=DSM 44701T), isolated from a smear-ripened cheese.</title>
        <authorList>
            <consortium name="US DOE Joint Genome Institute (JGI-PGF)"/>
            <person name="Walter F."/>
            <person name="Albersmeier A."/>
            <person name="Kalinowski J."/>
            <person name="Ruckert C."/>
        </authorList>
    </citation>
    <scope>NUCLEOTIDE SEQUENCE</scope>
    <source>
        <strain evidence="5">CGMCC 1.16067</strain>
    </source>
</reference>
<accession>A0A917BIH7</accession>
<gene>
    <name evidence="5" type="ORF">GCM10011519_16520</name>
</gene>
<dbReference type="Pfam" id="PF11887">
    <property type="entry name" value="Mce4_CUP1"/>
    <property type="match status" value="1"/>
</dbReference>
<feature type="domain" description="Mammalian cell entry C-terminal" evidence="4">
    <location>
        <begin position="118"/>
        <end position="330"/>
    </location>
</feature>
<keyword evidence="2" id="KW-1133">Transmembrane helix</keyword>
<keyword evidence="2" id="KW-0812">Transmembrane</keyword>
<dbReference type="InterPro" id="IPR052336">
    <property type="entry name" value="MlaD_Phospholipid_Transporter"/>
</dbReference>
<dbReference type="PANTHER" id="PTHR33371:SF19">
    <property type="entry name" value="MCE-FAMILY PROTEIN MCE4A"/>
    <property type="match status" value="1"/>
</dbReference>
<keyword evidence="2" id="KW-0472">Membrane</keyword>
<feature type="region of interest" description="Disordered" evidence="1">
    <location>
        <begin position="351"/>
        <end position="378"/>
    </location>
</feature>
<dbReference type="Proteomes" id="UP000649179">
    <property type="component" value="Unassembled WGS sequence"/>
</dbReference>
<protein>
    <submittedName>
        <fullName evidence="5">ABC transporter substrate-binding protein</fullName>
    </submittedName>
</protein>
<evidence type="ECO:0000313" key="6">
    <source>
        <dbReference type="Proteomes" id="UP000649179"/>
    </source>
</evidence>
<dbReference type="Pfam" id="PF02470">
    <property type="entry name" value="MlaD"/>
    <property type="match status" value="1"/>
</dbReference>
<evidence type="ECO:0000259" key="4">
    <source>
        <dbReference type="Pfam" id="PF11887"/>
    </source>
</evidence>
<reference evidence="5" key="2">
    <citation type="submission" date="2020-09" db="EMBL/GenBank/DDBJ databases">
        <authorList>
            <person name="Sun Q."/>
            <person name="Zhou Y."/>
        </authorList>
    </citation>
    <scope>NUCLEOTIDE SEQUENCE</scope>
    <source>
        <strain evidence="5">CGMCC 1.16067</strain>
    </source>
</reference>
<comment type="caution">
    <text evidence="5">The sequence shown here is derived from an EMBL/GenBank/DDBJ whole genome shotgun (WGS) entry which is preliminary data.</text>
</comment>
<evidence type="ECO:0000259" key="3">
    <source>
        <dbReference type="Pfam" id="PF02470"/>
    </source>
</evidence>
<feature type="transmembrane region" description="Helical" evidence="2">
    <location>
        <begin position="7"/>
        <end position="26"/>
    </location>
</feature>
<sequence length="429" mass="46519">MVRQRTLGVVFVVLLLVAVWFVYAIFNQKFTSFDKVSVKTDNVGLNLPEKADIKIRGKIIGQVLDMKSDGDDGAELTLGIQPDQIGDVPANVTAALLPKTLFGEKYVSLEVPDDPESTALATGDTITQTVLPTEVEELLNDLYPLLRTVQPAELNYTLNAIATALEGRGNAIGENLVTLGRYLKRINPEVPQLTEDLGKLSTVSDTYADVLPSLAQTLRNTVKTGNTLEGRETRLRQFLRSTTGLSNTAERVLSDNEDNLVRVGQVSRPTVDLLKTYSPEFPCLLKGLANIAPKLGTTFRGYTFHINVNLIPSQPRTYNAGDVPVYGAKNPPYCGTLPTPPYSSTNPLQKIPNFNDGTTDNDDLRSNPSRNRASTGYGDAKVVVGGNAQEKAVVRSLVAPAMDRPADEVGDVATLLFGPLARGSEVSYR</sequence>
<dbReference type="AlphaFoldDB" id="A0A917BIH7"/>
<dbReference type="InterPro" id="IPR005693">
    <property type="entry name" value="Mce"/>
</dbReference>
<dbReference type="GO" id="GO:0005576">
    <property type="term" value="C:extracellular region"/>
    <property type="evidence" value="ECO:0007669"/>
    <property type="project" value="TreeGrafter"/>
</dbReference>
<dbReference type="PANTHER" id="PTHR33371">
    <property type="entry name" value="INTERMEMBRANE PHOSPHOLIPID TRANSPORT SYSTEM BINDING PROTEIN MLAD-RELATED"/>
    <property type="match status" value="1"/>
</dbReference>
<dbReference type="EMBL" id="BMKQ01000001">
    <property type="protein sequence ID" value="GGF43349.1"/>
    <property type="molecule type" value="Genomic_DNA"/>
</dbReference>
<dbReference type="GO" id="GO:0051701">
    <property type="term" value="P:biological process involved in interaction with host"/>
    <property type="evidence" value="ECO:0007669"/>
    <property type="project" value="TreeGrafter"/>
</dbReference>
<evidence type="ECO:0000313" key="5">
    <source>
        <dbReference type="EMBL" id="GGF43349.1"/>
    </source>
</evidence>
<keyword evidence="6" id="KW-1185">Reference proteome</keyword>
<organism evidence="5 6">
    <name type="scientific">Marmoricola endophyticus</name>
    <dbReference type="NCBI Taxonomy" id="2040280"/>
    <lineage>
        <taxon>Bacteria</taxon>
        <taxon>Bacillati</taxon>
        <taxon>Actinomycetota</taxon>
        <taxon>Actinomycetes</taxon>
        <taxon>Propionibacteriales</taxon>
        <taxon>Nocardioidaceae</taxon>
        <taxon>Marmoricola</taxon>
    </lineage>
</organism>
<dbReference type="InterPro" id="IPR003399">
    <property type="entry name" value="Mce/MlaD"/>
</dbReference>
<evidence type="ECO:0000256" key="1">
    <source>
        <dbReference type="SAM" id="MobiDB-lite"/>
    </source>
</evidence>
<dbReference type="NCBIfam" id="TIGR00996">
    <property type="entry name" value="Mtu_fam_mce"/>
    <property type="match status" value="1"/>
</dbReference>
<evidence type="ECO:0000256" key="2">
    <source>
        <dbReference type="SAM" id="Phobius"/>
    </source>
</evidence>
<proteinExistence type="predicted"/>